<dbReference type="Proteomes" id="UP001363151">
    <property type="component" value="Unassembled WGS sequence"/>
</dbReference>
<feature type="region of interest" description="Disordered" evidence="1">
    <location>
        <begin position="1"/>
        <end position="25"/>
    </location>
</feature>
<reference evidence="2 3" key="1">
    <citation type="submission" date="2024-03" db="EMBL/GenBank/DDBJ databases">
        <title>Aureococcus anophagefferens CCMP1851 and Kratosvirus quantuckense: Draft genome of a second virus-susceptible host strain in the model system.</title>
        <authorList>
            <person name="Chase E."/>
            <person name="Truchon A.R."/>
            <person name="Schepens W."/>
            <person name="Wilhelm S.W."/>
        </authorList>
    </citation>
    <scope>NUCLEOTIDE SEQUENCE [LARGE SCALE GENOMIC DNA]</scope>
    <source>
        <strain evidence="2 3">CCMP1851</strain>
    </source>
</reference>
<sequence>MGSPRGTEADALVVDAPARPPAPRSGRRALAGAAIAATAMFCAAAAVTARRRPLEATLAAAPLAPHAATLASAQIATPAPTAAAANAFVPWPTATTRPSPPCRPATTARRAPAANATDDAPFEYHATACKEDCNCTTSKVPVLNGLDVVSPFHGNLIEGGRDFSYDYKGYRWYFKNAINRRAFVDDPGRYEPRFGGFCAYGLASEFDANGFLGRPRTSGLPGSSTDGEGAVKVKKPRNSSKAAATMAALWVARLLPLVAASRPSAGGVAAPPAEADSPAWRRLVEAWSRRRLDAGDDACEHAECWSCPTASSCEAAGCFYEAEFDYCGETCSETACWSCR</sequence>
<dbReference type="EMBL" id="JBBJCI010000032">
    <property type="protein sequence ID" value="KAK7254120.1"/>
    <property type="molecule type" value="Genomic_DNA"/>
</dbReference>
<feature type="compositionally biased region" description="Low complexity" evidence="1">
    <location>
        <begin position="104"/>
        <end position="114"/>
    </location>
</feature>
<organism evidence="2 3">
    <name type="scientific">Aureococcus anophagefferens</name>
    <name type="common">Harmful bloom alga</name>
    <dbReference type="NCBI Taxonomy" id="44056"/>
    <lineage>
        <taxon>Eukaryota</taxon>
        <taxon>Sar</taxon>
        <taxon>Stramenopiles</taxon>
        <taxon>Ochrophyta</taxon>
        <taxon>Pelagophyceae</taxon>
        <taxon>Pelagomonadales</taxon>
        <taxon>Pelagomonadaceae</taxon>
        <taxon>Aureococcus</taxon>
    </lineage>
</organism>
<name>A0ABR1GDE2_AURAN</name>
<comment type="caution">
    <text evidence="2">The sequence shown here is derived from an EMBL/GenBank/DDBJ whole genome shotgun (WGS) entry which is preliminary data.</text>
</comment>
<feature type="region of interest" description="Disordered" evidence="1">
    <location>
        <begin position="94"/>
        <end position="114"/>
    </location>
</feature>
<proteinExistence type="predicted"/>
<gene>
    <name evidence="2" type="ORF">SO694_00008255</name>
</gene>
<evidence type="ECO:0000313" key="3">
    <source>
        <dbReference type="Proteomes" id="UP001363151"/>
    </source>
</evidence>
<accession>A0ABR1GDE2</accession>
<protein>
    <submittedName>
        <fullName evidence="2">Uncharacterized protein</fullName>
    </submittedName>
</protein>
<evidence type="ECO:0000313" key="2">
    <source>
        <dbReference type="EMBL" id="KAK7254120.1"/>
    </source>
</evidence>
<evidence type="ECO:0000256" key="1">
    <source>
        <dbReference type="SAM" id="MobiDB-lite"/>
    </source>
</evidence>
<feature type="region of interest" description="Disordered" evidence="1">
    <location>
        <begin position="217"/>
        <end position="236"/>
    </location>
</feature>
<keyword evidence="3" id="KW-1185">Reference proteome</keyword>